<dbReference type="KEGG" id="acan:ACA1_268430"/>
<evidence type="ECO:0000259" key="6">
    <source>
        <dbReference type="PROSITE" id="PS50113"/>
    </source>
</evidence>
<dbReference type="PROSITE" id="PS50105">
    <property type="entry name" value="SAM_DOMAIN"/>
    <property type="match status" value="1"/>
</dbReference>
<dbReference type="InterPro" id="IPR035965">
    <property type="entry name" value="PAS-like_dom_sf"/>
</dbReference>
<dbReference type="NCBIfam" id="TIGR00229">
    <property type="entry name" value="sensory_box"/>
    <property type="match status" value="1"/>
</dbReference>
<dbReference type="SUPFAM" id="SSF47769">
    <property type="entry name" value="SAM/Pointed domain"/>
    <property type="match status" value="1"/>
</dbReference>
<dbReference type="AlphaFoldDB" id="L8H2M3"/>
<keyword evidence="8" id="KW-1185">Reference proteome</keyword>
<dbReference type="VEuPathDB" id="AmoebaDB:ACA1_268430"/>
<dbReference type="InterPro" id="IPR001660">
    <property type="entry name" value="SAM"/>
</dbReference>
<sequence length="488" mass="55522">MGNGVSNEEFERQGKLLGVKSVPGKPSQKFKPLSIKRMKEIQKQIIFEYPYLTNVFESILVTDNELPDCPIVWANDQFERMTLYPKEDIIGRNCRFLQGNYTDPATVGKIRAAVKGGESLDVEILNYRRDGTAFWNRFRILPVHKKGKKEGPVSHFIAIQKDVTLLKDFASRETSTWSPPEVAMWLQANVLGQFGRAFVVQGITGARLLEMEREDLFAKVGMEMTKKEKAQIWQLVSELQQNGQEVVQHTAKKMKEKAGHPDYHAPTHDDVSDEVPDFWNMEQTQGDYMMPVKCYVEGYEPVIFLIKRLITYKELNKKIERTFGRPMDISFVEDDEENQVKEDDDVEAAILLAEGGTVCLKVARPRKKKSVVSKAKAKMLDALPVAVLLTDAFGEVMFANQSALLMVGESSRAALVKRMTNIKDLVTGEDIAKIENIHLSSREGEGYSVELARGQKKVTLFATKDDKGRLVFTLLKKRYELFKDRKQE</sequence>
<dbReference type="Proteomes" id="UP000011083">
    <property type="component" value="Unassembled WGS sequence"/>
</dbReference>
<dbReference type="EMBL" id="KB007933">
    <property type="protein sequence ID" value="ELR19492.1"/>
    <property type="molecule type" value="Genomic_DNA"/>
</dbReference>
<protein>
    <submittedName>
        <fullName evidence="7">SAM domain (Sterile alpha motif) domain containing protein</fullName>
    </submittedName>
</protein>
<dbReference type="Pfam" id="PF13188">
    <property type="entry name" value="PAS_8"/>
    <property type="match status" value="1"/>
</dbReference>
<keyword evidence="2" id="KW-0288">FMN</keyword>
<dbReference type="Gene3D" id="1.10.150.50">
    <property type="entry name" value="Transcription Factor, Ets-1"/>
    <property type="match status" value="1"/>
</dbReference>
<dbReference type="InterPro" id="IPR001610">
    <property type="entry name" value="PAC"/>
</dbReference>
<evidence type="ECO:0000256" key="1">
    <source>
        <dbReference type="ARBA" id="ARBA00022630"/>
    </source>
</evidence>
<keyword evidence="3" id="KW-0157">Chromophore</keyword>
<dbReference type="SMR" id="L8H2M3"/>
<dbReference type="SUPFAM" id="SSF54277">
    <property type="entry name" value="CAD &amp; PB1 domains"/>
    <property type="match status" value="1"/>
</dbReference>
<feature type="domain" description="SAM" evidence="4">
    <location>
        <begin position="177"/>
        <end position="222"/>
    </location>
</feature>
<dbReference type="PROSITE" id="PS50113">
    <property type="entry name" value="PAC"/>
    <property type="match status" value="1"/>
</dbReference>
<accession>L8H2M3</accession>
<dbReference type="GO" id="GO:0005634">
    <property type="term" value="C:nucleus"/>
    <property type="evidence" value="ECO:0007669"/>
    <property type="project" value="TreeGrafter"/>
</dbReference>
<evidence type="ECO:0000313" key="7">
    <source>
        <dbReference type="EMBL" id="ELR19492.1"/>
    </source>
</evidence>
<dbReference type="RefSeq" id="XP_004341578.1">
    <property type="nucleotide sequence ID" value="XM_004341530.1"/>
</dbReference>
<reference evidence="7 8" key="1">
    <citation type="journal article" date="2013" name="Genome Biol.">
        <title>Genome of Acanthamoeba castellanii highlights extensive lateral gene transfer and early evolution of tyrosine kinase signaling.</title>
        <authorList>
            <person name="Clarke M."/>
            <person name="Lohan A.J."/>
            <person name="Liu B."/>
            <person name="Lagkouvardos I."/>
            <person name="Roy S."/>
            <person name="Zafar N."/>
            <person name="Bertelli C."/>
            <person name="Schilde C."/>
            <person name="Kianianmomeni A."/>
            <person name="Burglin T.R."/>
            <person name="Frech C."/>
            <person name="Turcotte B."/>
            <person name="Kopec K.O."/>
            <person name="Synnott J.M."/>
            <person name="Choo C."/>
            <person name="Paponov I."/>
            <person name="Finkler A."/>
            <person name="Soon Heng Tan C."/>
            <person name="Hutchins A.P."/>
            <person name="Weinmeier T."/>
            <person name="Rattei T."/>
            <person name="Chu J.S."/>
            <person name="Gimenez G."/>
            <person name="Irimia M."/>
            <person name="Rigden D.J."/>
            <person name="Fitzpatrick D.A."/>
            <person name="Lorenzo-Morales J."/>
            <person name="Bateman A."/>
            <person name="Chiu C.H."/>
            <person name="Tang P."/>
            <person name="Hegemann P."/>
            <person name="Fromm H."/>
            <person name="Raoult D."/>
            <person name="Greub G."/>
            <person name="Miranda-Saavedra D."/>
            <person name="Chen N."/>
            <person name="Nash P."/>
            <person name="Ginger M.L."/>
            <person name="Horn M."/>
            <person name="Schaap P."/>
            <person name="Caler L."/>
            <person name="Loftus B."/>
        </authorList>
    </citation>
    <scope>NUCLEOTIDE SEQUENCE [LARGE SCALE GENOMIC DNA]</scope>
    <source>
        <strain evidence="7 8">Neff</strain>
    </source>
</reference>
<organism evidence="7 8">
    <name type="scientific">Acanthamoeba castellanii (strain ATCC 30010 / Neff)</name>
    <dbReference type="NCBI Taxonomy" id="1257118"/>
    <lineage>
        <taxon>Eukaryota</taxon>
        <taxon>Amoebozoa</taxon>
        <taxon>Discosea</taxon>
        <taxon>Longamoebia</taxon>
        <taxon>Centramoebida</taxon>
        <taxon>Acanthamoebidae</taxon>
        <taxon>Acanthamoeba</taxon>
    </lineage>
</organism>
<dbReference type="InterPro" id="IPR013761">
    <property type="entry name" value="SAM/pointed_sf"/>
</dbReference>
<dbReference type="Pfam" id="PF07647">
    <property type="entry name" value="SAM_2"/>
    <property type="match status" value="1"/>
</dbReference>
<dbReference type="Pfam" id="PF13426">
    <property type="entry name" value="PAS_9"/>
    <property type="match status" value="1"/>
</dbReference>
<dbReference type="OrthoDB" id="39103at2759"/>
<dbReference type="SMART" id="SM00086">
    <property type="entry name" value="PAC"/>
    <property type="match status" value="1"/>
</dbReference>
<name>L8H2M3_ACACF</name>
<feature type="domain" description="PAC" evidence="6">
    <location>
        <begin position="118"/>
        <end position="175"/>
    </location>
</feature>
<dbReference type="Gene3D" id="3.30.450.20">
    <property type="entry name" value="PAS domain"/>
    <property type="match status" value="2"/>
</dbReference>
<evidence type="ECO:0000256" key="3">
    <source>
        <dbReference type="ARBA" id="ARBA00022991"/>
    </source>
</evidence>
<dbReference type="SUPFAM" id="SSF55785">
    <property type="entry name" value="PYP-like sensor domain (PAS domain)"/>
    <property type="match status" value="2"/>
</dbReference>
<dbReference type="PANTHER" id="PTHR47429:SF2">
    <property type="entry name" value="PROTEIN TWIN LOV 1"/>
    <property type="match status" value="1"/>
</dbReference>
<gene>
    <name evidence="7" type="ORF">ACA1_268430</name>
</gene>
<dbReference type="SMART" id="SM00091">
    <property type="entry name" value="PAS"/>
    <property type="match status" value="2"/>
</dbReference>
<evidence type="ECO:0000259" key="5">
    <source>
        <dbReference type="PROSITE" id="PS50112"/>
    </source>
</evidence>
<dbReference type="PANTHER" id="PTHR47429">
    <property type="entry name" value="PROTEIN TWIN LOV 1"/>
    <property type="match status" value="1"/>
</dbReference>
<feature type="domain" description="PAS" evidence="5">
    <location>
        <begin position="372"/>
        <end position="445"/>
    </location>
</feature>
<dbReference type="InterPro" id="IPR000014">
    <property type="entry name" value="PAS"/>
</dbReference>
<evidence type="ECO:0000259" key="4">
    <source>
        <dbReference type="PROSITE" id="PS50105"/>
    </source>
</evidence>
<dbReference type="InterPro" id="IPR000700">
    <property type="entry name" value="PAS-assoc_C"/>
</dbReference>
<keyword evidence="1" id="KW-0285">Flavoprotein</keyword>
<evidence type="ECO:0000256" key="2">
    <source>
        <dbReference type="ARBA" id="ARBA00022643"/>
    </source>
</evidence>
<dbReference type="PROSITE" id="PS50112">
    <property type="entry name" value="PAS"/>
    <property type="match status" value="1"/>
</dbReference>
<proteinExistence type="predicted"/>
<dbReference type="SMART" id="SM00454">
    <property type="entry name" value="SAM"/>
    <property type="match status" value="1"/>
</dbReference>
<dbReference type="Gene3D" id="3.10.20.90">
    <property type="entry name" value="Phosphatidylinositol 3-kinase Catalytic Subunit, Chain A, domain 1"/>
    <property type="match status" value="1"/>
</dbReference>
<dbReference type="GeneID" id="14920276"/>
<evidence type="ECO:0000313" key="8">
    <source>
        <dbReference type="Proteomes" id="UP000011083"/>
    </source>
</evidence>
<dbReference type="CDD" id="cd00130">
    <property type="entry name" value="PAS"/>
    <property type="match status" value="1"/>
</dbReference>